<dbReference type="SUPFAM" id="SSF56047">
    <property type="entry name" value="Ribosomal protein S8"/>
    <property type="match status" value="1"/>
</dbReference>
<dbReference type="GO" id="GO:0005840">
    <property type="term" value="C:ribosome"/>
    <property type="evidence" value="ECO:0007669"/>
    <property type="project" value="UniProtKB-KW"/>
</dbReference>
<keyword evidence="3 7" id="KW-0694">RNA-binding</keyword>
<evidence type="ECO:0000256" key="1">
    <source>
        <dbReference type="ARBA" id="ARBA00006471"/>
    </source>
</evidence>
<dbReference type="EMBL" id="FXBB01000005">
    <property type="protein sequence ID" value="SMG19003.1"/>
    <property type="molecule type" value="Genomic_DNA"/>
</dbReference>
<dbReference type="PANTHER" id="PTHR11758">
    <property type="entry name" value="40S RIBOSOMAL PROTEIN S15A"/>
    <property type="match status" value="1"/>
</dbReference>
<keyword evidence="9" id="KW-1185">Reference proteome</keyword>
<dbReference type="STRING" id="561720.SAMN06275492_10581"/>
<evidence type="ECO:0000313" key="9">
    <source>
        <dbReference type="Proteomes" id="UP000193355"/>
    </source>
</evidence>
<evidence type="ECO:0000313" key="8">
    <source>
        <dbReference type="EMBL" id="SMG19003.1"/>
    </source>
</evidence>
<dbReference type="Gene3D" id="3.30.1490.10">
    <property type="match status" value="1"/>
</dbReference>
<dbReference type="NCBIfam" id="NF001109">
    <property type="entry name" value="PRK00136.1"/>
    <property type="match status" value="1"/>
</dbReference>
<name>A0A1X7IV98_9BACT</name>
<keyword evidence="4 7" id="KW-0689">Ribosomal protein</keyword>
<dbReference type="GO" id="GO:0006412">
    <property type="term" value="P:translation"/>
    <property type="evidence" value="ECO:0007669"/>
    <property type="project" value="UniProtKB-UniRule"/>
</dbReference>
<evidence type="ECO:0000256" key="2">
    <source>
        <dbReference type="ARBA" id="ARBA00022730"/>
    </source>
</evidence>
<gene>
    <name evidence="7" type="primary">rpsH</name>
    <name evidence="8" type="ORF">SAMN06275492_10581</name>
</gene>
<dbReference type="GO" id="GO:0005737">
    <property type="term" value="C:cytoplasm"/>
    <property type="evidence" value="ECO:0007669"/>
    <property type="project" value="UniProtKB-ARBA"/>
</dbReference>
<comment type="subunit">
    <text evidence="7">Part of the 30S ribosomal subunit. Contacts proteins S5 and S12.</text>
</comment>
<evidence type="ECO:0000256" key="3">
    <source>
        <dbReference type="ARBA" id="ARBA00022884"/>
    </source>
</evidence>
<evidence type="ECO:0000256" key="7">
    <source>
        <dbReference type="HAMAP-Rule" id="MF_01302"/>
    </source>
</evidence>
<evidence type="ECO:0000256" key="5">
    <source>
        <dbReference type="ARBA" id="ARBA00023274"/>
    </source>
</evidence>
<dbReference type="GO" id="GO:1990904">
    <property type="term" value="C:ribonucleoprotein complex"/>
    <property type="evidence" value="ECO:0007669"/>
    <property type="project" value="UniProtKB-KW"/>
</dbReference>
<comment type="function">
    <text evidence="7">One of the primary rRNA binding proteins, it binds directly to 16S rRNA central domain where it helps coordinate assembly of the platform of the 30S subunit.</text>
</comment>
<dbReference type="OrthoDB" id="9802617at2"/>
<dbReference type="GO" id="GO:0019843">
    <property type="term" value="F:rRNA binding"/>
    <property type="evidence" value="ECO:0007669"/>
    <property type="project" value="UniProtKB-UniRule"/>
</dbReference>
<keyword evidence="5 7" id="KW-0687">Ribonucleoprotein</keyword>
<dbReference type="FunFam" id="3.30.1490.10:FF:000001">
    <property type="entry name" value="30S ribosomal protein S8"/>
    <property type="match status" value="1"/>
</dbReference>
<proteinExistence type="inferred from homology"/>
<evidence type="ECO:0000256" key="4">
    <source>
        <dbReference type="ARBA" id="ARBA00022980"/>
    </source>
</evidence>
<protein>
    <recommendedName>
        <fullName evidence="6 7">Small ribosomal subunit protein uS8</fullName>
    </recommendedName>
</protein>
<dbReference type="InterPro" id="IPR035987">
    <property type="entry name" value="Ribosomal_uS8_sf"/>
</dbReference>
<dbReference type="InterPro" id="IPR000630">
    <property type="entry name" value="Ribosomal_uS8"/>
</dbReference>
<reference evidence="9" key="1">
    <citation type="submission" date="2017-04" db="EMBL/GenBank/DDBJ databases">
        <authorList>
            <person name="Varghese N."/>
            <person name="Submissions S."/>
        </authorList>
    </citation>
    <scope>NUCLEOTIDE SEQUENCE [LARGE SCALE GENOMIC DNA]</scope>
    <source>
        <strain evidence="9">USBA 82</strain>
    </source>
</reference>
<dbReference type="AlphaFoldDB" id="A0A1X7IV98"/>
<organism evidence="8 9">
    <name type="scientific">Dethiosulfovibrio salsuginis</name>
    <dbReference type="NCBI Taxonomy" id="561720"/>
    <lineage>
        <taxon>Bacteria</taxon>
        <taxon>Thermotogati</taxon>
        <taxon>Synergistota</taxon>
        <taxon>Synergistia</taxon>
        <taxon>Synergistales</taxon>
        <taxon>Dethiosulfovibrionaceae</taxon>
        <taxon>Dethiosulfovibrio</taxon>
    </lineage>
</organism>
<dbReference type="Gene3D" id="3.30.1370.30">
    <property type="match status" value="1"/>
</dbReference>
<dbReference type="Proteomes" id="UP000193355">
    <property type="component" value="Unassembled WGS sequence"/>
</dbReference>
<dbReference type="GO" id="GO:0003735">
    <property type="term" value="F:structural constituent of ribosome"/>
    <property type="evidence" value="ECO:0007669"/>
    <property type="project" value="InterPro"/>
</dbReference>
<dbReference type="Pfam" id="PF00410">
    <property type="entry name" value="Ribosomal_S8"/>
    <property type="match status" value="1"/>
</dbReference>
<comment type="similarity">
    <text evidence="1 7">Belongs to the universal ribosomal protein uS8 family.</text>
</comment>
<evidence type="ECO:0000256" key="6">
    <source>
        <dbReference type="ARBA" id="ARBA00035258"/>
    </source>
</evidence>
<dbReference type="HAMAP" id="MF_01302_B">
    <property type="entry name" value="Ribosomal_uS8_B"/>
    <property type="match status" value="1"/>
</dbReference>
<dbReference type="FunFam" id="3.30.1370.30:FF:000002">
    <property type="entry name" value="30S ribosomal protein S8"/>
    <property type="match status" value="1"/>
</dbReference>
<sequence>MYVNDPIADMLTRIRNANMVYHEAVDMPISKTKLSIAKILKGEGYIRNYKVINDPKKPYGILRVFLSYGPNRERVVQGLRRISKPGRRMYAGKDKLPKVMGGLGIAIISTSAGLKTDAEARNAGFGGEIVCYVW</sequence>
<keyword evidence="2 7" id="KW-0699">rRNA-binding</keyword>
<dbReference type="RefSeq" id="WP_085543980.1">
    <property type="nucleotide sequence ID" value="NZ_FXBB01000005.1"/>
</dbReference>
<accession>A0A1X7IV98</accession>